<evidence type="ECO:0000256" key="2">
    <source>
        <dbReference type="ARBA" id="ARBA00010838"/>
    </source>
</evidence>
<keyword evidence="11" id="KW-1185">Reference proteome</keyword>
<dbReference type="EMBL" id="BONW01000044">
    <property type="protein sequence ID" value="GIG92359.1"/>
    <property type="molecule type" value="Genomic_DNA"/>
</dbReference>
<evidence type="ECO:0000256" key="5">
    <source>
        <dbReference type="ARBA" id="ARBA00023001"/>
    </source>
</evidence>
<evidence type="ECO:0000256" key="9">
    <source>
        <dbReference type="RuleBase" id="RU361175"/>
    </source>
</evidence>
<dbReference type="SUPFAM" id="SSF51445">
    <property type="entry name" value="(Trans)glycosidases"/>
    <property type="match status" value="1"/>
</dbReference>
<keyword evidence="6" id="KW-0119">Carbohydrate metabolism</keyword>
<dbReference type="RefSeq" id="WP_372445741.1">
    <property type="nucleotide sequence ID" value="NZ_BONW01000044.1"/>
</dbReference>
<evidence type="ECO:0000256" key="4">
    <source>
        <dbReference type="ARBA" id="ARBA00022801"/>
    </source>
</evidence>
<keyword evidence="4 9" id="KW-0378">Hydrolase</keyword>
<dbReference type="PANTHER" id="PTHR10353">
    <property type="entry name" value="GLYCOSYL HYDROLASE"/>
    <property type="match status" value="1"/>
</dbReference>
<dbReference type="InterPro" id="IPR033132">
    <property type="entry name" value="GH_1_N_CS"/>
</dbReference>
<dbReference type="Gene3D" id="3.20.20.80">
    <property type="entry name" value="Glycosidases"/>
    <property type="match status" value="1"/>
</dbReference>
<evidence type="ECO:0000313" key="11">
    <source>
        <dbReference type="Proteomes" id="UP000646749"/>
    </source>
</evidence>
<protein>
    <recommendedName>
        <fullName evidence="3 9">Beta-glucosidase</fullName>
        <ecNumber evidence="3 9">3.2.1.21</ecNumber>
    </recommendedName>
</protein>
<evidence type="ECO:0000256" key="1">
    <source>
        <dbReference type="ARBA" id="ARBA00000448"/>
    </source>
</evidence>
<comment type="caution">
    <text evidence="10">The sequence shown here is derived from an EMBL/GenBank/DDBJ whole genome shotgun (WGS) entry which is preliminary data.</text>
</comment>
<dbReference type="Pfam" id="PF00232">
    <property type="entry name" value="Glyco_hydro_1"/>
    <property type="match status" value="1"/>
</dbReference>
<dbReference type="Proteomes" id="UP000646749">
    <property type="component" value="Unassembled WGS sequence"/>
</dbReference>
<proteinExistence type="inferred from homology"/>
<keyword evidence="5" id="KW-0136">Cellulose degradation</keyword>
<comment type="similarity">
    <text evidence="2 9">Belongs to the glycosyl hydrolase 1 family.</text>
</comment>
<comment type="catalytic activity">
    <reaction evidence="1 9">
        <text>Hydrolysis of terminal, non-reducing beta-D-glucosyl residues with release of beta-D-glucose.</text>
        <dbReference type="EC" id="3.2.1.21"/>
    </reaction>
</comment>
<evidence type="ECO:0000256" key="8">
    <source>
        <dbReference type="ARBA" id="ARBA00023326"/>
    </source>
</evidence>
<keyword evidence="7 9" id="KW-0326">Glycosidase</keyword>
<evidence type="ECO:0000256" key="3">
    <source>
        <dbReference type="ARBA" id="ARBA00012744"/>
    </source>
</evidence>
<reference evidence="10 11" key="1">
    <citation type="submission" date="2021-01" db="EMBL/GenBank/DDBJ databases">
        <title>Whole genome shotgun sequence of Plantactinospora endophytica NBRC 110450.</title>
        <authorList>
            <person name="Komaki H."/>
            <person name="Tamura T."/>
        </authorList>
    </citation>
    <scope>NUCLEOTIDE SEQUENCE [LARGE SCALE GENOMIC DNA]</scope>
    <source>
        <strain evidence="10 11">NBRC 110450</strain>
    </source>
</reference>
<dbReference type="PROSITE" id="PS00653">
    <property type="entry name" value="GLYCOSYL_HYDROL_F1_2"/>
    <property type="match status" value="1"/>
</dbReference>
<dbReference type="InterPro" id="IPR001360">
    <property type="entry name" value="Glyco_hydro_1"/>
</dbReference>
<evidence type="ECO:0000256" key="6">
    <source>
        <dbReference type="ARBA" id="ARBA00023277"/>
    </source>
</evidence>
<sequence>MPDLSKLPPNFTWGVATAAYQIEGAVGVDGRSPSIWDTWSRVPGNVDNGDTGDEACDHYHRWPEDVALMRRLGVDAYRFSVAWPRVMPDGTGRVNPAGLAFYDRLVDALLAAEIRPLVTLYHWDLPQALQDRGGWPDRATAEAFADYASVVAGALGDRVTDWVTVNEPLCVSWIGHLDGRMAPGEQDLTRAVATSHHTLLAHGLGMAAIRAAAARPASVGIVLNPSPCEPGSDRPEDVAAAVRADGHVNRWWLDPLYGRGYPTDMLEVYGVEPPVRPGDLECIAAPTDFLGLNYYFRQVIVDDPDGPVPHARQIPVPGSVQTAMGWEAYPTGLEELLVSVTERYAPSRILVTESGSAWPDTFTPEGGIEDKERTAYLEEHVQAVAAAAARGVPVDGYFYWSLLDNFEWAYGYDKRFGLIHVDYATQRRTMKASGLRYAEIIRDHQRLGGRPGSTTESSSAVG</sequence>
<keyword evidence="8" id="KW-0624">Polysaccharide degradation</keyword>
<name>A0ABQ4ECH5_9ACTN</name>
<evidence type="ECO:0000313" key="10">
    <source>
        <dbReference type="EMBL" id="GIG92359.1"/>
    </source>
</evidence>
<dbReference type="InterPro" id="IPR017736">
    <property type="entry name" value="Glyco_hydro_1_beta-glucosidase"/>
</dbReference>
<dbReference type="NCBIfam" id="TIGR03356">
    <property type="entry name" value="BGL"/>
    <property type="match status" value="1"/>
</dbReference>
<dbReference type="PRINTS" id="PR00131">
    <property type="entry name" value="GLHYDRLASE1"/>
</dbReference>
<organism evidence="10 11">
    <name type="scientific">Plantactinospora endophytica</name>
    <dbReference type="NCBI Taxonomy" id="673535"/>
    <lineage>
        <taxon>Bacteria</taxon>
        <taxon>Bacillati</taxon>
        <taxon>Actinomycetota</taxon>
        <taxon>Actinomycetes</taxon>
        <taxon>Micromonosporales</taxon>
        <taxon>Micromonosporaceae</taxon>
        <taxon>Plantactinospora</taxon>
    </lineage>
</organism>
<dbReference type="InterPro" id="IPR017853">
    <property type="entry name" value="GH"/>
</dbReference>
<dbReference type="EC" id="3.2.1.21" evidence="3 9"/>
<dbReference type="PANTHER" id="PTHR10353:SF36">
    <property type="entry name" value="LP05116P"/>
    <property type="match status" value="1"/>
</dbReference>
<accession>A0ABQ4ECH5</accession>
<gene>
    <name evidence="10" type="ORF">Pen02_72950</name>
</gene>
<evidence type="ECO:0000256" key="7">
    <source>
        <dbReference type="ARBA" id="ARBA00023295"/>
    </source>
</evidence>